<protein>
    <submittedName>
        <fullName evidence="2">Uncharacterized protein</fullName>
    </submittedName>
</protein>
<keyword evidence="1" id="KW-0732">Signal</keyword>
<dbReference type="KEGG" id="aba:Acid345_2800"/>
<dbReference type="STRING" id="204669.Acid345_2800"/>
<proteinExistence type="predicted"/>
<dbReference type="Proteomes" id="UP000002432">
    <property type="component" value="Chromosome"/>
</dbReference>
<gene>
    <name evidence="2" type="ordered locus">Acid345_2800</name>
</gene>
<name>Q1IMU9_KORVE</name>
<accession>Q1IMU9</accession>
<dbReference type="AlphaFoldDB" id="Q1IMU9"/>
<feature type="chain" id="PRO_5004190943" evidence="1">
    <location>
        <begin position="20"/>
        <end position="170"/>
    </location>
</feature>
<feature type="signal peptide" evidence="1">
    <location>
        <begin position="1"/>
        <end position="19"/>
    </location>
</feature>
<dbReference type="HOGENOM" id="CLU_1568694_0_0_0"/>
<evidence type="ECO:0000256" key="1">
    <source>
        <dbReference type="SAM" id="SignalP"/>
    </source>
</evidence>
<dbReference type="EnsemblBacteria" id="ABF41801">
    <property type="protein sequence ID" value="ABF41801"/>
    <property type="gene ID" value="Acid345_2800"/>
</dbReference>
<dbReference type="EMBL" id="CP000360">
    <property type="protein sequence ID" value="ABF41801.1"/>
    <property type="molecule type" value="Genomic_DNA"/>
</dbReference>
<keyword evidence="3" id="KW-1185">Reference proteome</keyword>
<sequence length="170" mass="17593">MKSLIAFACFIAAAAAQTAAPVKVCIQTPSNVSHLAVAPEALRSRLIDEIVHDKKAKGTLDVVPIPGGDPADTAHDENCRLIVTTRFEQSFGYVAHNEDPASHTPPITAGGTLATRRATLAYSIARADGTGHVDEGGIPLRAGGDDSGAAARAIDDLAPRVVHTAVKSKP</sequence>
<reference evidence="2 3" key="1">
    <citation type="journal article" date="2009" name="Appl. Environ. Microbiol.">
        <title>Three genomes from the phylum Acidobacteria provide insight into the lifestyles of these microorganisms in soils.</title>
        <authorList>
            <person name="Ward N.L."/>
            <person name="Challacombe J.F."/>
            <person name="Janssen P.H."/>
            <person name="Henrissat B."/>
            <person name="Coutinho P.M."/>
            <person name="Wu M."/>
            <person name="Xie G."/>
            <person name="Haft D.H."/>
            <person name="Sait M."/>
            <person name="Badger J."/>
            <person name="Barabote R.D."/>
            <person name="Bradley B."/>
            <person name="Brettin T.S."/>
            <person name="Brinkac L.M."/>
            <person name="Bruce D."/>
            <person name="Creasy T."/>
            <person name="Daugherty S.C."/>
            <person name="Davidsen T.M."/>
            <person name="DeBoy R.T."/>
            <person name="Detter J.C."/>
            <person name="Dodson R.J."/>
            <person name="Durkin A.S."/>
            <person name="Ganapathy A."/>
            <person name="Gwinn-Giglio M."/>
            <person name="Han C.S."/>
            <person name="Khouri H."/>
            <person name="Kiss H."/>
            <person name="Kothari S.P."/>
            <person name="Madupu R."/>
            <person name="Nelson K.E."/>
            <person name="Nelson W.C."/>
            <person name="Paulsen I."/>
            <person name="Penn K."/>
            <person name="Ren Q."/>
            <person name="Rosovitz M.J."/>
            <person name="Selengut J.D."/>
            <person name="Shrivastava S."/>
            <person name="Sullivan S.A."/>
            <person name="Tapia R."/>
            <person name="Thompson L.S."/>
            <person name="Watkins K.L."/>
            <person name="Yang Q."/>
            <person name="Yu C."/>
            <person name="Zafar N."/>
            <person name="Zhou L."/>
            <person name="Kuske C.R."/>
        </authorList>
    </citation>
    <scope>NUCLEOTIDE SEQUENCE [LARGE SCALE GENOMIC DNA]</scope>
    <source>
        <strain evidence="2 3">Ellin345</strain>
    </source>
</reference>
<evidence type="ECO:0000313" key="2">
    <source>
        <dbReference type="EMBL" id="ABF41801.1"/>
    </source>
</evidence>
<organism evidence="2 3">
    <name type="scientific">Koribacter versatilis (strain Ellin345)</name>
    <dbReference type="NCBI Taxonomy" id="204669"/>
    <lineage>
        <taxon>Bacteria</taxon>
        <taxon>Pseudomonadati</taxon>
        <taxon>Acidobacteriota</taxon>
        <taxon>Terriglobia</taxon>
        <taxon>Terriglobales</taxon>
        <taxon>Candidatus Korobacteraceae</taxon>
        <taxon>Candidatus Korobacter</taxon>
    </lineage>
</organism>
<evidence type="ECO:0000313" key="3">
    <source>
        <dbReference type="Proteomes" id="UP000002432"/>
    </source>
</evidence>
<dbReference type="RefSeq" id="WP_011523602.1">
    <property type="nucleotide sequence ID" value="NC_008009.1"/>
</dbReference>